<dbReference type="Proteomes" id="UP000789366">
    <property type="component" value="Unassembled WGS sequence"/>
</dbReference>
<comment type="caution">
    <text evidence="1">The sequence shown here is derived from an EMBL/GenBank/DDBJ whole genome shotgun (WGS) entry which is preliminary data.</text>
</comment>
<keyword evidence="2" id="KW-1185">Reference proteome</keyword>
<name>A0ACA9K907_9GLOM</name>
<accession>A0ACA9K907</accession>
<dbReference type="EMBL" id="CAJVPW010000582">
    <property type="protein sequence ID" value="CAG8458996.1"/>
    <property type="molecule type" value="Genomic_DNA"/>
</dbReference>
<evidence type="ECO:0000313" key="2">
    <source>
        <dbReference type="Proteomes" id="UP000789366"/>
    </source>
</evidence>
<organism evidence="1 2">
    <name type="scientific">Cetraspora pellucida</name>
    <dbReference type="NCBI Taxonomy" id="1433469"/>
    <lineage>
        <taxon>Eukaryota</taxon>
        <taxon>Fungi</taxon>
        <taxon>Fungi incertae sedis</taxon>
        <taxon>Mucoromycota</taxon>
        <taxon>Glomeromycotina</taxon>
        <taxon>Glomeromycetes</taxon>
        <taxon>Diversisporales</taxon>
        <taxon>Gigasporaceae</taxon>
        <taxon>Cetraspora</taxon>
    </lineage>
</organism>
<proteinExistence type="predicted"/>
<reference evidence="1" key="1">
    <citation type="submission" date="2021-06" db="EMBL/GenBank/DDBJ databases">
        <authorList>
            <person name="Kallberg Y."/>
            <person name="Tangrot J."/>
            <person name="Rosling A."/>
        </authorList>
    </citation>
    <scope>NUCLEOTIDE SEQUENCE</scope>
    <source>
        <strain evidence="1">28 12/20/2015</strain>
    </source>
</reference>
<protein>
    <submittedName>
        <fullName evidence="1">4836_t:CDS:1</fullName>
    </submittedName>
</protein>
<evidence type="ECO:0000313" key="1">
    <source>
        <dbReference type="EMBL" id="CAG8458996.1"/>
    </source>
</evidence>
<gene>
    <name evidence="1" type="ORF">SPELUC_LOCUS1169</name>
</gene>
<sequence>MSIAELSNYAEELVKHLKDAKACDHAHVTDRDLVKKLALYIKENETNLKPEQISELAHNLAKTGLTIIAQSSLLKLL</sequence>